<feature type="transmembrane region" description="Helical" evidence="1">
    <location>
        <begin position="277"/>
        <end position="300"/>
    </location>
</feature>
<dbReference type="InterPro" id="IPR031617">
    <property type="entry name" value="PelG"/>
</dbReference>
<feature type="transmembrane region" description="Helical" evidence="1">
    <location>
        <begin position="334"/>
        <end position="356"/>
    </location>
</feature>
<accession>A0ABU4G7W6</accession>
<dbReference type="Pfam" id="PF16933">
    <property type="entry name" value="PelG"/>
    <property type="match status" value="1"/>
</dbReference>
<feature type="transmembrane region" description="Helical" evidence="1">
    <location>
        <begin position="368"/>
        <end position="391"/>
    </location>
</feature>
<dbReference type="RefSeq" id="WP_317943174.1">
    <property type="nucleotide sequence ID" value="NZ_JAUBDI010000005.1"/>
</dbReference>
<feature type="transmembrane region" description="Helical" evidence="1">
    <location>
        <begin position="470"/>
        <end position="489"/>
    </location>
</feature>
<reference evidence="2 3" key="1">
    <citation type="submission" date="2023-06" db="EMBL/GenBank/DDBJ databases">
        <title>Sporosarcina sp. nov., isolated from Korean traditional fermented seafood 'Jeotgal'.</title>
        <authorList>
            <person name="Yang A.I."/>
            <person name="Shin N.-R."/>
        </authorList>
    </citation>
    <scope>NUCLEOTIDE SEQUENCE [LARGE SCALE GENOMIC DNA]</scope>
    <source>
        <strain evidence="2 3">KCTC13119</strain>
    </source>
</reference>
<evidence type="ECO:0000313" key="3">
    <source>
        <dbReference type="Proteomes" id="UP001282284"/>
    </source>
</evidence>
<proteinExistence type="predicted"/>
<dbReference type="Pfam" id="PF08757">
    <property type="entry name" value="CotH"/>
    <property type="match status" value="1"/>
</dbReference>
<evidence type="ECO:0000313" key="2">
    <source>
        <dbReference type="EMBL" id="MDW0113071.1"/>
    </source>
</evidence>
<dbReference type="EMBL" id="JAUBDI010000005">
    <property type="protein sequence ID" value="MDW0113071.1"/>
    <property type="molecule type" value="Genomic_DNA"/>
</dbReference>
<feature type="transmembrane region" description="Helical" evidence="1">
    <location>
        <begin position="105"/>
        <end position="131"/>
    </location>
</feature>
<comment type="caution">
    <text evidence="2">The sequence shown here is derived from an EMBL/GenBank/DDBJ whole genome shotgun (WGS) entry which is preliminary data.</text>
</comment>
<protein>
    <submittedName>
        <fullName evidence="2">Exopolysaccharide Pel transporter PelG</fullName>
    </submittedName>
</protein>
<dbReference type="Proteomes" id="UP001282284">
    <property type="component" value="Unassembled WGS sequence"/>
</dbReference>
<feature type="transmembrane region" description="Helical" evidence="1">
    <location>
        <begin position="137"/>
        <end position="156"/>
    </location>
</feature>
<keyword evidence="1" id="KW-1133">Transmembrane helix</keyword>
<feature type="transmembrane region" description="Helical" evidence="1">
    <location>
        <begin position="163"/>
        <end position="183"/>
    </location>
</feature>
<feature type="transmembrane region" description="Helical" evidence="1">
    <location>
        <begin position="423"/>
        <end position="443"/>
    </location>
</feature>
<dbReference type="InterPro" id="IPR013783">
    <property type="entry name" value="Ig-like_fold"/>
</dbReference>
<feature type="transmembrane region" description="Helical" evidence="1">
    <location>
        <begin position="61"/>
        <end position="84"/>
    </location>
</feature>
<feature type="transmembrane region" description="Helical" evidence="1">
    <location>
        <begin position="398"/>
        <end position="417"/>
    </location>
</feature>
<dbReference type="InterPro" id="IPR014867">
    <property type="entry name" value="Spore_coat_CotH_CotH2/3/7"/>
</dbReference>
<name>A0ABU4G7W6_9BACL</name>
<dbReference type="Gene3D" id="2.60.40.10">
    <property type="entry name" value="Immunoglobulins"/>
    <property type="match status" value="1"/>
</dbReference>
<dbReference type="PANTHER" id="PTHR40050:SF1">
    <property type="entry name" value="INNER SPORE COAT PROTEIN H"/>
    <property type="match status" value="1"/>
</dbReference>
<keyword evidence="1" id="KW-0812">Transmembrane</keyword>
<gene>
    <name evidence="2" type="primary">pelG</name>
    <name evidence="2" type="ORF">QT711_07720</name>
</gene>
<organism evidence="2 3">
    <name type="scientific">Sporosarcina saromensis</name>
    <dbReference type="NCBI Taxonomy" id="359365"/>
    <lineage>
        <taxon>Bacteria</taxon>
        <taxon>Bacillati</taxon>
        <taxon>Bacillota</taxon>
        <taxon>Bacilli</taxon>
        <taxon>Bacillales</taxon>
        <taxon>Caryophanaceae</taxon>
        <taxon>Sporosarcina</taxon>
    </lineage>
</organism>
<feature type="transmembrane region" description="Helical" evidence="1">
    <location>
        <begin position="21"/>
        <end position="49"/>
    </location>
</feature>
<keyword evidence="3" id="KW-1185">Reference proteome</keyword>
<feature type="transmembrane region" description="Helical" evidence="1">
    <location>
        <begin position="236"/>
        <end position="257"/>
    </location>
</feature>
<sequence length="1041" mass="121159">MAGIGFELRKMFREQGLVNQLKAYTYSSLTTVGPMIMSMGLIVALQRITATEQMEYTDWELYIATVSYCFIFSIVLTSGISMVLTRYTADMLYEKKYGRLMSAYYGALIVMLPIAAIIGALFLSGVTAGWLYKLSAYFFFLLLIIVWIQGVFLSALKDYVRIVKGFASGSVTALVSGWLLSRLTGIDPTIIPLLSLDIGFLVIVILSNYHFEQRFPRAEYGYFFEYLRYFKKYSSLFFAGCFVYSGIYLHNFVYWLSPNGREVADQFRIMPFYDLPVFYAFITVLPSFVTFVVAVETAFYEKFRVYYLQIINGGTIRDIKAAKQQMQKTLIKQVGFLVEVQLLFTVLSIALGIKFLPKIGFTMAQLDLFIILALGYYLFIIFFMLTHILMYFDDRKGVLGISMLFALLNIGFTYWMMQIEFDGLGMFIASAIVVLLVLARLLYVLRNLDYYTFCAQPITVETARKKHKQFGKATSTAALLLVSTMLLAGCMPDRLADDHEGTDEQTEAKANRASMPDEIDTRLLEDKRLYERDEDESLKTLYITVLPDKKQKDEPLDWYGLNRKTEKTYGEKLPIIMQEGFSDEGAPRSGMFGYGTTMENATIQLRGRSAWNQPQKSFRIKLNDEAGLYMGQQTINLNKHISEFSRMRNKLSFDLMETIPNMTSLRTQFIHLYVKDLSRGEGDAAYEDYGLFTHVEQPNKKFLKAHMLDPNGYLYKVQFFEFDRYEEFIKEETDPDFDLEQFETILEVKGRKEHGKLIKMLEDVNNLSMPINEVMQQHFDEENFLTWTAMNILMDNMDTEANNFFLYSPINNNKWYILPWDYDGGWELQRQAQTIQSWQNGISNYWVSKLANRYFRQQENVDKLTAKIEQLHADYINEKRVAEQLERYRPIVEPFLYRYPDIRFLPSHAGDYEEELQVLMQTPEASLQRYYDDLERPKPYYMGEVETVGSKLKFTWDLSFDLQDDELFYEIVVAKDLAFTEVVFEKNDLRLNTVEIAKLPTGTYYWKSSVRDEHGNRQTAFDLIVDDEEVLHDGVREFEVE</sequence>
<evidence type="ECO:0000256" key="1">
    <source>
        <dbReference type="SAM" id="Phobius"/>
    </source>
</evidence>
<feature type="transmembrane region" description="Helical" evidence="1">
    <location>
        <begin position="189"/>
        <end position="209"/>
    </location>
</feature>
<keyword evidence="1" id="KW-0472">Membrane</keyword>
<dbReference type="PANTHER" id="PTHR40050">
    <property type="entry name" value="INNER SPORE COAT PROTEIN H"/>
    <property type="match status" value="1"/>
</dbReference>